<evidence type="ECO:0000259" key="4">
    <source>
        <dbReference type="PROSITE" id="PS50042"/>
    </source>
</evidence>
<dbReference type="Gene3D" id="2.60.120.10">
    <property type="entry name" value="Jelly Rolls"/>
    <property type="match status" value="1"/>
</dbReference>
<evidence type="ECO:0000256" key="2">
    <source>
        <dbReference type="ARBA" id="ARBA00023125"/>
    </source>
</evidence>
<keyword evidence="2" id="KW-0238">DNA-binding</keyword>
<dbReference type="SUPFAM" id="SSF46785">
    <property type="entry name" value="Winged helix' DNA-binding domain"/>
    <property type="match status" value="1"/>
</dbReference>
<dbReference type="GO" id="GO:0003700">
    <property type="term" value="F:DNA-binding transcription factor activity"/>
    <property type="evidence" value="ECO:0007669"/>
    <property type="project" value="TreeGrafter"/>
</dbReference>
<protein>
    <submittedName>
        <fullName evidence="6">Crp/Fnr family transcriptional regulator</fullName>
    </submittedName>
</protein>
<proteinExistence type="predicted"/>
<dbReference type="PANTHER" id="PTHR24567">
    <property type="entry name" value="CRP FAMILY TRANSCRIPTIONAL REGULATORY PROTEIN"/>
    <property type="match status" value="1"/>
</dbReference>
<dbReference type="InterPro" id="IPR012318">
    <property type="entry name" value="HTH_CRP"/>
</dbReference>
<dbReference type="GO" id="GO:0003677">
    <property type="term" value="F:DNA binding"/>
    <property type="evidence" value="ECO:0007669"/>
    <property type="project" value="UniProtKB-KW"/>
</dbReference>
<feature type="domain" description="HTH crp-type" evidence="5">
    <location>
        <begin position="138"/>
        <end position="204"/>
    </location>
</feature>
<reference evidence="6" key="1">
    <citation type="submission" date="2020-12" db="EMBL/GenBank/DDBJ databases">
        <title>Clostridium thailandense sp. nov., a novel acetogenic bacterium isolated from peat land soil in Thailand.</title>
        <authorList>
            <person name="Chaikitkaew S."/>
            <person name="Birkeland N.K."/>
        </authorList>
    </citation>
    <scope>NUCLEOTIDE SEQUENCE</scope>
    <source>
        <strain evidence="6">DSM 17425</strain>
    </source>
</reference>
<evidence type="ECO:0000313" key="6">
    <source>
        <dbReference type="EMBL" id="MBI6872463.1"/>
    </source>
</evidence>
<dbReference type="PROSITE" id="PS50042">
    <property type="entry name" value="CNMP_BINDING_3"/>
    <property type="match status" value="1"/>
</dbReference>
<dbReference type="PROSITE" id="PS51063">
    <property type="entry name" value="HTH_CRP_2"/>
    <property type="match status" value="1"/>
</dbReference>
<dbReference type="InterPro" id="IPR036388">
    <property type="entry name" value="WH-like_DNA-bd_sf"/>
</dbReference>
<evidence type="ECO:0000259" key="5">
    <source>
        <dbReference type="PROSITE" id="PS51063"/>
    </source>
</evidence>
<dbReference type="AlphaFoldDB" id="A0A934HSG1"/>
<dbReference type="InterPro" id="IPR014710">
    <property type="entry name" value="RmlC-like_jellyroll"/>
</dbReference>
<dbReference type="PANTHER" id="PTHR24567:SF26">
    <property type="entry name" value="REGULATORY PROTEIN YEIL"/>
    <property type="match status" value="1"/>
</dbReference>
<evidence type="ECO:0000313" key="7">
    <source>
        <dbReference type="Proteomes" id="UP000622687"/>
    </source>
</evidence>
<dbReference type="GO" id="GO:0005829">
    <property type="term" value="C:cytosol"/>
    <property type="evidence" value="ECO:0007669"/>
    <property type="project" value="TreeGrafter"/>
</dbReference>
<evidence type="ECO:0000256" key="1">
    <source>
        <dbReference type="ARBA" id="ARBA00023015"/>
    </source>
</evidence>
<organism evidence="6 7">
    <name type="scientific">Clostridium aciditolerans</name>
    <dbReference type="NCBI Taxonomy" id="339861"/>
    <lineage>
        <taxon>Bacteria</taxon>
        <taxon>Bacillati</taxon>
        <taxon>Bacillota</taxon>
        <taxon>Clostridia</taxon>
        <taxon>Eubacteriales</taxon>
        <taxon>Clostridiaceae</taxon>
        <taxon>Clostridium</taxon>
    </lineage>
</organism>
<accession>A0A934HSG1</accession>
<dbReference type="InterPro" id="IPR036390">
    <property type="entry name" value="WH_DNA-bd_sf"/>
</dbReference>
<dbReference type="Proteomes" id="UP000622687">
    <property type="component" value="Unassembled WGS sequence"/>
</dbReference>
<comment type="caution">
    <text evidence="6">The sequence shown here is derived from an EMBL/GenBank/DDBJ whole genome shotgun (WGS) entry which is preliminary data.</text>
</comment>
<dbReference type="RefSeq" id="WP_211141960.1">
    <property type="nucleotide sequence ID" value="NZ_JAEEGB010000006.1"/>
</dbReference>
<dbReference type="InterPro" id="IPR050397">
    <property type="entry name" value="Env_Response_Regulators"/>
</dbReference>
<dbReference type="EMBL" id="JAEEGB010000006">
    <property type="protein sequence ID" value="MBI6872463.1"/>
    <property type="molecule type" value="Genomic_DNA"/>
</dbReference>
<dbReference type="Gene3D" id="1.10.10.10">
    <property type="entry name" value="Winged helix-like DNA-binding domain superfamily/Winged helix DNA-binding domain"/>
    <property type="match status" value="1"/>
</dbReference>
<dbReference type="Pfam" id="PF13545">
    <property type="entry name" value="HTH_Crp_2"/>
    <property type="match status" value="1"/>
</dbReference>
<keyword evidence="3" id="KW-0804">Transcription</keyword>
<feature type="domain" description="Cyclic nucleotide-binding" evidence="4">
    <location>
        <begin position="23"/>
        <end position="103"/>
    </location>
</feature>
<dbReference type="SUPFAM" id="SSF51206">
    <property type="entry name" value="cAMP-binding domain-like"/>
    <property type="match status" value="1"/>
</dbReference>
<dbReference type="Pfam" id="PF00027">
    <property type="entry name" value="cNMP_binding"/>
    <property type="match status" value="1"/>
</dbReference>
<dbReference type="CDD" id="cd00038">
    <property type="entry name" value="CAP_ED"/>
    <property type="match status" value="1"/>
</dbReference>
<evidence type="ECO:0000256" key="3">
    <source>
        <dbReference type="ARBA" id="ARBA00023163"/>
    </source>
</evidence>
<keyword evidence="1" id="KW-0805">Transcription regulation</keyword>
<keyword evidence="7" id="KW-1185">Reference proteome</keyword>
<dbReference type="InterPro" id="IPR000595">
    <property type="entry name" value="cNMP-bd_dom"/>
</dbReference>
<name>A0A934HSG1_9CLOT</name>
<dbReference type="InterPro" id="IPR018490">
    <property type="entry name" value="cNMP-bd_dom_sf"/>
</dbReference>
<sequence length="215" mass="25163">MRKNILDIIENCPSEIKKKFIVKNFKKGDKMVKQGFEARHFHILLKGTNKIYRTSILGTNYLQLIIGPEEIYGELELSNNKPYICTVEALSDCEVLMVPRKTYIKWVEIDTSFSMFIINKLSSKLYSKIEKSSNDVFYNLEYKFVRLVLNLYSKNKSDSILISKELISEDLAASIRSINRIINKLKRENILEYQDGKIIIIDLEKLKNQEVRLLQ</sequence>
<gene>
    <name evidence="6" type="ORF">I6U51_07035</name>
</gene>